<keyword evidence="3" id="KW-1185">Reference proteome</keyword>
<feature type="domain" description="SCP" evidence="1">
    <location>
        <begin position="121"/>
        <end position="170"/>
    </location>
</feature>
<protein>
    <submittedName>
        <fullName evidence="2">(salmon louse) hypothetical protein</fullName>
    </submittedName>
</protein>
<gene>
    <name evidence="2" type="ORF">LSAA_7160</name>
</gene>
<evidence type="ECO:0000313" key="2">
    <source>
        <dbReference type="EMBL" id="CAF2903207.1"/>
    </source>
</evidence>
<proteinExistence type="predicted"/>
<dbReference type="Pfam" id="PF00188">
    <property type="entry name" value="CAP"/>
    <property type="match status" value="1"/>
</dbReference>
<evidence type="ECO:0000313" key="3">
    <source>
        <dbReference type="Proteomes" id="UP000675881"/>
    </source>
</evidence>
<sequence>MHSSIQVTTMRSEIWQIILFVAVCATKQAISECLTTSGLRCMTKDEDGADLYFKHFKFKSTCFKYNEQRLCMITPGNLRQCECTNNCCKESGGSGGGGTGTGDKLKCDSSMVKDFQGSLGNEKRGVSGAQPPATNMNRLSWDNDLAVSAQMWALQCRTGHDKNRITPQYNEWVGQNIASAWSSAIAHQEIMNP</sequence>
<dbReference type="OrthoDB" id="414826at2759"/>
<dbReference type="EMBL" id="HG994582">
    <property type="protein sequence ID" value="CAF2903207.1"/>
    <property type="molecule type" value="Genomic_DNA"/>
</dbReference>
<dbReference type="SUPFAM" id="SSF55797">
    <property type="entry name" value="PR-1-like"/>
    <property type="match status" value="1"/>
</dbReference>
<accession>A0A7R8CR92</accession>
<dbReference type="InterPro" id="IPR035940">
    <property type="entry name" value="CAP_sf"/>
</dbReference>
<dbReference type="CDD" id="cd05380">
    <property type="entry name" value="CAP_euk"/>
    <property type="match status" value="1"/>
</dbReference>
<reference evidence="2" key="1">
    <citation type="submission" date="2021-02" db="EMBL/GenBank/DDBJ databases">
        <authorList>
            <person name="Bekaert M."/>
        </authorList>
    </citation>
    <scope>NUCLEOTIDE SEQUENCE</scope>
    <source>
        <strain evidence="2">IoA-00</strain>
    </source>
</reference>
<name>A0A7R8CR92_LEPSM</name>
<dbReference type="InterPro" id="IPR014044">
    <property type="entry name" value="CAP_dom"/>
</dbReference>
<dbReference type="AlphaFoldDB" id="A0A7R8CR92"/>
<dbReference type="Proteomes" id="UP000675881">
    <property type="component" value="Chromosome 3"/>
</dbReference>
<evidence type="ECO:0000259" key="1">
    <source>
        <dbReference type="Pfam" id="PF00188"/>
    </source>
</evidence>
<organism evidence="2 3">
    <name type="scientific">Lepeophtheirus salmonis</name>
    <name type="common">Salmon louse</name>
    <name type="synonym">Caligus salmonis</name>
    <dbReference type="NCBI Taxonomy" id="72036"/>
    <lineage>
        <taxon>Eukaryota</taxon>
        <taxon>Metazoa</taxon>
        <taxon>Ecdysozoa</taxon>
        <taxon>Arthropoda</taxon>
        <taxon>Crustacea</taxon>
        <taxon>Multicrustacea</taxon>
        <taxon>Hexanauplia</taxon>
        <taxon>Copepoda</taxon>
        <taxon>Siphonostomatoida</taxon>
        <taxon>Caligidae</taxon>
        <taxon>Lepeophtheirus</taxon>
    </lineage>
</organism>
<dbReference type="Gene3D" id="3.40.33.10">
    <property type="entry name" value="CAP"/>
    <property type="match status" value="1"/>
</dbReference>